<evidence type="ECO:0000256" key="2">
    <source>
        <dbReference type="SAM" id="MobiDB-lite"/>
    </source>
</evidence>
<feature type="compositionally biased region" description="Low complexity" evidence="2">
    <location>
        <begin position="16"/>
        <end position="43"/>
    </location>
</feature>
<proteinExistence type="predicted"/>
<keyword evidence="1" id="KW-0175">Coiled coil</keyword>
<reference evidence="3" key="1">
    <citation type="journal article" date="2013" name="Genetics">
        <title>The draft genome and transcriptome of Panagrellus redivivus are shaped by the harsh demands of a free-living lifestyle.</title>
        <authorList>
            <person name="Srinivasan J."/>
            <person name="Dillman A.R."/>
            <person name="Macchietto M.G."/>
            <person name="Heikkinen L."/>
            <person name="Lakso M."/>
            <person name="Fracchia K.M."/>
            <person name="Antoshechkin I."/>
            <person name="Mortazavi A."/>
            <person name="Wong G."/>
            <person name="Sternberg P.W."/>
        </authorList>
    </citation>
    <scope>NUCLEOTIDE SEQUENCE [LARGE SCALE GENOMIC DNA]</scope>
    <source>
        <strain evidence="3">MT8872</strain>
    </source>
</reference>
<reference evidence="4" key="2">
    <citation type="submission" date="2020-10" db="UniProtKB">
        <authorList>
            <consortium name="WormBaseParasite"/>
        </authorList>
    </citation>
    <scope>IDENTIFICATION</scope>
</reference>
<name>A0A7E4VFC4_PANRE</name>
<dbReference type="WBParaSite" id="Pan_g20419.t1">
    <property type="protein sequence ID" value="Pan_g20419.t1"/>
    <property type="gene ID" value="Pan_g20419"/>
</dbReference>
<feature type="region of interest" description="Disordered" evidence="2">
    <location>
        <begin position="16"/>
        <end position="56"/>
    </location>
</feature>
<evidence type="ECO:0000256" key="1">
    <source>
        <dbReference type="SAM" id="Coils"/>
    </source>
</evidence>
<organism evidence="3 4">
    <name type="scientific">Panagrellus redivivus</name>
    <name type="common">Microworm</name>
    <dbReference type="NCBI Taxonomy" id="6233"/>
    <lineage>
        <taxon>Eukaryota</taxon>
        <taxon>Metazoa</taxon>
        <taxon>Ecdysozoa</taxon>
        <taxon>Nematoda</taxon>
        <taxon>Chromadorea</taxon>
        <taxon>Rhabditida</taxon>
        <taxon>Tylenchina</taxon>
        <taxon>Panagrolaimomorpha</taxon>
        <taxon>Panagrolaimoidea</taxon>
        <taxon>Panagrolaimidae</taxon>
        <taxon>Panagrellus</taxon>
    </lineage>
</organism>
<evidence type="ECO:0000313" key="4">
    <source>
        <dbReference type="WBParaSite" id="Pan_g20419.t1"/>
    </source>
</evidence>
<dbReference type="AlphaFoldDB" id="A0A7E4VFC4"/>
<accession>A0A7E4VFC4</accession>
<evidence type="ECO:0000313" key="3">
    <source>
        <dbReference type="Proteomes" id="UP000492821"/>
    </source>
</evidence>
<dbReference type="Proteomes" id="UP000492821">
    <property type="component" value="Unassembled WGS sequence"/>
</dbReference>
<sequence>MMTLGSFFSYLFGIKSTSSSQSPPPSENSSSSADESSLEPSSSDAPTLPLKDHEHPFIPASKHFNLPVRRRQREGLLLDLLQRLRNVESEIQRNLREYEKTYNLIGSMAIEQKQEAALEVLEIARELENLVEHQRQLIPWRRKDYPRCAHREITHLEPDEADVDGLVPSLPASCTANEQKAQTCVTFLVDEMVWSKSNVLGLAQKAAHEWVKGRSFDKEDRELQANALVECLVDSVQQEFQSDQFLTTTEKDVMAISDSLLMLEDRIRSNNLKEAVLGDSASDEDLRALKSTK</sequence>
<keyword evidence="3" id="KW-1185">Reference proteome</keyword>
<feature type="coiled-coil region" evidence="1">
    <location>
        <begin position="77"/>
        <end position="130"/>
    </location>
</feature>
<protein>
    <submittedName>
        <fullName evidence="4">PLU-1 domain-containing protein</fullName>
    </submittedName>
</protein>